<evidence type="ECO:0000313" key="1">
    <source>
        <dbReference type="EMBL" id="SCO93592.1"/>
    </source>
</evidence>
<dbReference type="KEGG" id="pmal:PMUG01_12018000"/>
<gene>
    <name evidence="1" type="primary">PmUG01_12018000</name>
    <name evidence="1" type="ORF">PMUG01_12018000</name>
</gene>
<dbReference type="RefSeq" id="XP_028862874.1">
    <property type="nucleotide sequence ID" value="XM_029006380.1"/>
</dbReference>
<dbReference type="GeneID" id="39870174"/>
<reference evidence="1 2" key="1">
    <citation type="submission" date="2016-06" db="EMBL/GenBank/DDBJ databases">
        <authorList>
            <consortium name="Pathogen Informatics"/>
        </authorList>
    </citation>
    <scope>NUCLEOTIDE SEQUENCE [LARGE SCALE GENOMIC DNA]</scope>
</reference>
<dbReference type="AlphaFoldDB" id="A0A1D3SNV1"/>
<dbReference type="VEuPathDB" id="PlasmoDB:PmUG01_12018000"/>
<proteinExistence type="predicted"/>
<keyword evidence="2" id="KW-1185">Reference proteome</keyword>
<dbReference type="OMA" id="VHFNKNV"/>
<dbReference type="EMBL" id="LT594633">
    <property type="protein sequence ID" value="SCO93592.1"/>
    <property type="molecule type" value="Genomic_DNA"/>
</dbReference>
<dbReference type="OrthoDB" id="377593at2759"/>
<accession>A0A1D3SNV1</accession>
<protein>
    <submittedName>
        <fullName evidence="1">Uncharacterized protein</fullName>
    </submittedName>
</protein>
<name>A0A1D3SNV1_PLAMA</name>
<sequence length="179" mass="21331">MNRNTIIYEENADGNEKKKRKLFEDTPNFDSNFFSNYLTEYNVDHVNFSRVSSNQISSNQINCNQSNNVLDSTYQNSKETNYCDNFYPNDNSFNIYKQNKKDDPLLGFNNNCNNNIQFDKNLLINSIDVLLNFMNYNYLNETIKHEALHENLLNLRFYILSLNDDKFIQKKITEYFLKM</sequence>
<dbReference type="Proteomes" id="UP000219813">
    <property type="component" value="Chromosome 12"/>
</dbReference>
<evidence type="ECO:0000313" key="2">
    <source>
        <dbReference type="Proteomes" id="UP000219813"/>
    </source>
</evidence>
<organism evidence="1 2">
    <name type="scientific">Plasmodium malariae</name>
    <dbReference type="NCBI Taxonomy" id="5858"/>
    <lineage>
        <taxon>Eukaryota</taxon>
        <taxon>Sar</taxon>
        <taxon>Alveolata</taxon>
        <taxon>Apicomplexa</taxon>
        <taxon>Aconoidasida</taxon>
        <taxon>Haemosporida</taxon>
        <taxon>Plasmodiidae</taxon>
        <taxon>Plasmodium</taxon>
        <taxon>Plasmodium (Plasmodium)</taxon>
    </lineage>
</organism>